<dbReference type="GO" id="GO:0005524">
    <property type="term" value="F:ATP binding"/>
    <property type="evidence" value="ECO:0007669"/>
    <property type="project" value="InterPro"/>
</dbReference>
<dbReference type="NCBIfam" id="TIGR01420">
    <property type="entry name" value="pilT_fam"/>
    <property type="match status" value="1"/>
</dbReference>
<comment type="similarity">
    <text evidence="1">Belongs to the GSP E family.</text>
</comment>
<gene>
    <name evidence="3" type="ORF">SAMN05444373_10252</name>
</gene>
<proteinExistence type="inferred from homology"/>
<evidence type="ECO:0000313" key="4">
    <source>
        <dbReference type="Proteomes" id="UP000324781"/>
    </source>
</evidence>
<dbReference type="InterPro" id="IPR001482">
    <property type="entry name" value="T2SS/T4SS_dom"/>
</dbReference>
<name>A0A1M6GL74_9FIRM</name>
<feature type="domain" description="Bacterial type II secretion system protein E" evidence="2">
    <location>
        <begin position="205"/>
        <end position="219"/>
    </location>
</feature>
<dbReference type="CDD" id="cd01131">
    <property type="entry name" value="PilT"/>
    <property type="match status" value="1"/>
</dbReference>
<dbReference type="SUPFAM" id="SSF52540">
    <property type="entry name" value="P-loop containing nucleoside triphosphate hydrolases"/>
    <property type="match status" value="1"/>
</dbReference>
<evidence type="ECO:0000313" key="3">
    <source>
        <dbReference type="EMBL" id="SHJ10685.1"/>
    </source>
</evidence>
<dbReference type="InterPro" id="IPR003593">
    <property type="entry name" value="AAA+_ATPase"/>
</dbReference>
<dbReference type="RefSeq" id="WP_149678768.1">
    <property type="nucleotide sequence ID" value="NZ_DAONMB010000055.1"/>
</dbReference>
<dbReference type="InterPro" id="IPR006321">
    <property type="entry name" value="PilT/PilU"/>
</dbReference>
<keyword evidence="4" id="KW-1185">Reference proteome</keyword>
<dbReference type="PANTHER" id="PTHR30486">
    <property type="entry name" value="TWITCHING MOTILITY PROTEIN PILT"/>
    <property type="match status" value="1"/>
</dbReference>
<dbReference type="AlphaFoldDB" id="A0A1M6GL74"/>
<dbReference type="Proteomes" id="UP000324781">
    <property type="component" value="Unassembled WGS sequence"/>
</dbReference>
<dbReference type="PROSITE" id="PS00662">
    <property type="entry name" value="T2SP_E"/>
    <property type="match status" value="1"/>
</dbReference>
<reference evidence="3 4" key="1">
    <citation type="submission" date="2016-11" db="EMBL/GenBank/DDBJ databases">
        <authorList>
            <person name="Varghese N."/>
            <person name="Submissions S."/>
        </authorList>
    </citation>
    <scope>NUCLEOTIDE SEQUENCE [LARGE SCALE GENOMIC DNA]</scope>
    <source>
        <strain evidence="3 4">DSM 19027</strain>
    </source>
</reference>
<organism evidence="3 4">
    <name type="scientific">Thermoclostridium caenicola</name>
    <dbReference type="NCBI Taxonomy" id="659425"/>
    <lineage>
        <taxon>Bacteria</taxon>
        <taxon>Bacillati</taxon>
        <taxon>Bacillota</taxon>
        <taxon>Clostridia</taxon>
        <taxon>Eubacteriales</taxon>
        <taxon>Oscillospiraceae</taxon>
        <taxon>Thermoclostridium</taxon>
    </lineage>
</organism>
<dbReference type="Gene3D" id="3.40.50.300">
    <property type="entry name" value="P-loop containing nucleotide triphosphate hydrolases"/>
    <property type="match status" value="1"/>
</dbReference>
<dbReference type="GO" id="GO:0016887">
    <property type="term" value="F:ATP hydrolysis activity"/>
    <property type="evidence" value="ECO:0007669"/>
    <property type="project" value="InterPro"/>
</dbReference>
<dbReference type="OrthoDB" id="9808272at2"/>
<evidence type="ECO:0000259" key="2">
    <source>
        <dbReference type="PROSITE" id="PS00662"/>
    </source>
</evidence>
<protein>
    <submittedName>
        <fullName evidence="3">Pilus retraction ATPase PilT</fullName>
    </submittedName>
</protein>
<accession>A0A1M6GL74</accession>
<dbReference type="Pfam" id="PF00437">
    <property type="entry name" value="T2SSE"/>
    <property type="match status" value="1"/>
</dbReference>
<dbReference type="EMBL" id="FQZP01000025">
    <property type="protein sequence ID" value="SHJ10685.1"/>
    <property type="molecule type" value="Genomic_DNA"/>
</dbReference>
<dbReference type="InterPro" id="IPR050921">
    <property type="entry name" value="T4SS_GSP_E_ATPase"/>
</dbReference>
<dbReference type="SMART" id="SM00382">
    <property type="entry name" value="AAA"/>
    <property type="match status" value="1"/>
</dbReference>
<evidence type="ECO:0000256" key="1">
    <source>
        <dbReference type="ARBA" id="ARBA00006611"/>
    </source>
</evidence>
<dbReference type="Gene3D" id="3.30.450.90">
    <property type="match status" value="1"/>
</dbReference>
<dbReference type="InterPro" id="IPR027417">
    <property type="entry name" value="P-loop_NTPase"/>
</dbReference>
<sequence>MRFTGVTDSAYALSIDDLLRMTVERRGSDLHLAVGMPPCIRIHGDLVPVDAPVLKAQDVEHMILSIIQDYQKEKLEQEMELDFSYAVPGCARFRGNVMFQRGTLAAVFRAVPFVIPDFDKLGLPQDIKRLCDLPRGLILVTGPTGSGKSTTLAAMIDLINNTRACNIVTVEDPIEFLHKHKKSSVRQREIGTDTHSFASALRHVLRHDPDIIMIGEMRDQESISIALTAAETGHLVLSTLHTQTAPLTITRIIDSFSEDKRVQIRQQLANSLRAVISQQLIPTIDGKGRVVAVEYMVDTPAIRSMIREGKEHQLYSAIQTGQKDGMQTMDQALVKLFRAGRISRESVLEYCVDRAEVERLIKNAFYDQF</sequence>